<keyword evidence="2" id="KW-1185">Reference proteome</keyword>
<name>Q12J29_SHEDO</name>
<protein>
    <submittedName>
        <fullName evidence="1">Uncharacterized protein</fullName>
    </submittedName>
</protein>
<dbReference type="Proteomes" id="UP000001982">
    <property type="component" value="Chromosome"/>
</dbReference>
<evidence type="ECO:0000313" key="2">
    <source>
        <dbReference type="Proteomes" id="UP000001982"/>
    </source>
</evidence>
<dbReference type="OrthoDB" id="7042015at2"/>
<dbReference type="AlphaFoldDB" id="Q12J29"/>
<proteinExistence type="predicted"/>
<gene>
    <name evidence="1" type="ordered locus">Sden_3271</name>
</gene>
<dbReference type="RefSeq" id="WP_011497692.1">
    <property type="nucleotide sequence ID" value="NC_007954.1"/>
</dbReference>
<dbReference type="EMBL" id="CP000302">
    <property type="protein sequence ID" value="ABE56547.1"/>
    <property type="molecule type" value="Genomic_DNA"/>
</dbReference>
<organism evidence="1 2">
    <name type="scientific">Shewanella denitrificans (strain OS217 / ATCC BAA-1090 / DSM 15013)</name>
    <dbReference type="NCBI Taxonomy" id="318161"/>
    <lineage>
        <taxon>Bacteria</taxon>
        <taxon>Pseudomonadati</taxon>
        <taxon>Pseudomonadota</taxon>
        <taxon>Gammaproteobacteria</taxon>
        <taxon>Alteromonadales</taxon>
        <taxon>Shewanellaceae</taxon>
        <taxon>Shewanella</taxon>
    </lineage>
</organism>
<dbReference type="KEGG" id="sdn:Sden_3271"/>
<accession>Q12J29</accession>
<sequence length="283" mass="32182">MDDKFSYQSGDYNRQSQRFVIPLYIKDALGNYQYSSTGTLVKYDGHHYIIFAAHASPNDDSLESIYTFGIDGDFSKIKDIAIGHQFFVEDDIVIVDCFNKTYDGKNYFNLDLNALVGFEKRCFAWTGFPSSKSKSKKVHNTKSKESLKKQYVHSDESGNYFKNASYFTIVSKIKSNNKQQITGTYDRKNASLKYKGNVSMAPHPEGMSGGAMYFFSKNQELKDSLDDTFRFAGIGIEYKKDNTIVGVPKIKIIQLIEQFNIENPLMWSLTDSKAAQSNEKIIS</sequence>
<dbReference type="HOGENOM" id="CLU_1004230_0_0_6"/>
<reference evidence="1 2" key="1">
    <citation type="submission" date="2006-03" db="EMBL/GenBank/DDBJ databases">
        <title>Complete sequence of Shewanella denitrificans OS217.</title>
        <authorList>
            <consortium name="US DOE Joint Genome Institute"/>
            <person name="Copeland A."/>
            <person name="Lucas S."/>
            <person name="Lapidus A."/>
            <person name="Barry K."/>
            <person name="Detter J.C."/>
            <person name="Glavina del Rio T."/>
            <person name="Hammon N."/>
            <person name="Israni S."/>
            <person name="Dalin E."/>
            <person name="Tice H."/>
            <person name="Pitluck S."/>
            <person name="Brettin T."/>
            <person name="Bruce D."/>
            <person name="Han C."/>
            <person name="Tapia R."/>
            <person name="Gilna P."/>
            <person name="Kiss H."/>
            <person name="Schmutz J."/>
            <person name="Larimer F."/>
            <person name="Land M."/>
            <person name="Hauser L."/>
            <person name="Kyrpides N."/>
            <person name="Lykidis A."/>
            <person name="Richardson P."/>
        </authorList>
    </citation>
    <scope>NUCLEOTIDE SEQUENCE [LARGE SCALE GENOMIC DNA]</scope>
    <source>
        <strain evidence="2">OS217 / ATCC BAA-1090 / DSM 15013</strain>
    </source>
</reference>
<evidence type="ECO:0000313" key="1">
    <source>
        <dbReference type="EMBL" id="ABE56547.1"/>
    </source>
</evidence>